<dbReference type="GO" id="GO:0016462">
    <property type="term" value="F:pyrophosphatase activity"/>
    <property type="evidence" value="ECO:0007669"/>
    <property type="project" value="InterPro"/>
</dbReference>
<evidence type="ECO:0000259" key="5">
    <source>
        <dbReference type="PROSITE" id="PS51462"/>
    </source>
</evidence>
<dbReference type="RefSeq" id="WP_127749718.1">
    <property type="nucleotide sequence ID" value="NZ_CP033219.1"/>
</dbReference>
<dbReference type="PANTHER" id="PTHR12629:SF0">
    <property type="entry name" value="DIPHOSPHOINOSITOL-POLYPHOSPHATE DIPHOSPHATASE"/>
    <property type="match status" value="1"/>
</dbReference>
<dbReference type="GO" id="GO:0046872">
    <property type="term" value="F:metal ion binding"/>
    <property type="evidence" value="ECO:0007669"/>
    <property type="project" value="UniProtKB-KW"/>
</dbReference>
<protein>
    <submittedName>
        <fullName evidence="6">NUDIX domain-containing protein</fullName>
    </submittedName>
</protein>
<keyword evidence="7" id="KW-1185">Reference proteome</keyword>
<dbReference type="InterPro" id="IPR047198">
    <property type="entry name" value="DDP-like_NUDIX"/>
</dbReference>
<organism evidence="6 7">
    <name type="scientific">Parasedimentitalea marina</name>
    <dbReference type="NCBI Taxonomy" id="2483033"/>
    <lineage>
        <taxon>Bacteria</taxon>
        <taxon>Pseudomonadati</taxon>
        <taxon>Pseudomonadota</taxon>
        <taxon>Alphaproteobacteria</taxon>
        <taxon>Rhodobacterales</taxon>
        <taxon>Paracoccaceae</taxon>
        <taxon>Parasedimentitalea</taxon>
    </lineage>
</organism>
<dbReference type="EMBL" id="CP033219">
    <property type="protein sequence ID" value="AZV79169.1"/>
    <property type="molecule type" value="Genomic_DNA"/>
</dbReference>
<gene>
    <name evidence="6" type="ORF">EBB79_15645</name>
</gene>
<dbReference type="OrthoDB" id="7066910at2"/>
<evidence type="ECO:0000313" key="6">
    <source>
        <dbReference type="EMBL" id="AZV79169.1"/>
    </source>
</evidence>
<dbReference type="InterPro" id="IPR015797">
    <property type="entry name" value="NUDIX_hydrolase-like_dom_sf"/>
</dbReference>
<comment type="cofactor">
    <cofactor evidence="1">
        <name>Mg(2+)</name>
        <dbReference type="ChEBI" id="CHEBI:18420"/>
    </cofactor>
</comment>
<dbReference type="CDD" id="cd04666">
    <property type="entry name" value="NUDIX_DIPP2_like_Nudt4"/>
    <property type="match status" value="1"/>
</dbReference>
<dbReference type="Gene3D" id="3.90.79.10">
    <property type="entry name" value="Nucleoside Triphosphate Pyrophosphohydrolase"/>
    <property type="match status" value="1"/>
</dbReference>
<sequence>MTPALSRAWEDLLRPLIFRSKRLQVAALCYRKTENGTDVLMITSRGSGRWILPKGWPISGKDGAETALQEAWEEAGVKTAKIQGEPIGHYEYLKNLGRGRAEMVQTLVYIAQVSKLSKSYPERNQRKRQWVPADEAANLVHEPKLRALLRQL</sequence>
<name>A0A3T0N5C2_9RHOB</name>
<dbReference type="SUPFAM" id="SSF55811">
    <property type="entry name" value="Nudix"/>
    <property type="match status" value="1"/>
</dbReference>
<evidence type="ECO:0000256" key="2">
    <source>
        <dbReference type="ARBA" id="ARBA00022723"/>
    </source>
</evidence>
<keyword evidence="4" id="KW-0460">Magnesium</keyword>
<feature type="domain" description="Nudix hydrolase" evidence="5">
    <location>
        <begin position="20"/>
        <end position="152"/>
    </location>
</feature>
<dbReference type="KEGG" id="sedi:EBB79_15645"/>
<reference evidence="6 7" key="1">
    <citation type="submission" date="2018-10" db="EMBL/GenBank/DDBJ databases">
        <title>Parasedimentitalea marina sp. nov., a psychrophilic bacterium isolated from deep seawater of the New Britain Trench.</title>
        <authorList>
            <person name="Cao J."/>
        </authorList>
    </citation>
    <scope>NUCLEOTIDE SEQUENCE [LARGE SCALE GENOMIC DNA]</scope>
    <source>
        <strain evidence="6 7">W43</strain>
    </source>
</reference>
<evidence type="ECO:0000256" key="1">
    <source>
        <dbReference type="ARBA" id="ARBA00001946"/>
    </source>
</evidence>
<dbReference type="AlphaFoldDB" id="A0A3T0N5C2"/>
<evidence type="ECO:0000256" key="4">
    <source>
        <dbReference type="ARBA" id="ARBA00022842"/>
    </source>
</evidence>
<dbReference type="PROSITE" id="PS51462">
    <property type="entry name" value="NUDIX"/>
    <property type="match status" value="1"/>
</dbReference>
<dbReference type="Proteomes" id="UP000283063">
    <property type="component" value="Chromosome"/>
</dbReference>
<evidence type="ECO:0000256" key="3">
    <source>
        <dbReference type="ARBA" id="ARBA00022801"/>
    </source>
</evidence>
<dbReference type="Pfam" id="PF00293">
    <property type="entry name" value="NUDIX"/>
    <property type="match status" value="1"/>
</dbReference>
<proteinExistence type="predicted"/>
<dbReference type="PANTHER" id="PTHR12629">
    <property type="entry name" value="DIPHOSPHOINOSITOL POLYPHOSPHATE PHOSPHOHYDROLASE"/>
    <property type="match status" value="1"/>
</dbReference>
<keyword evidence="3" id="KW-0378">Hydrolase</keyword>
<dbReference type="GO" id="GO:0005737">
    <property type="term" value="C:cytoplasm"/>
    <property type="evidence" value="ECO:0007669"/>
    <property type="project" value="TreeGrafter"/>
</dbReference>
<evidence type="ECO:0000313" key="7">
    <source>
        <dbReference type="Proteomes" id="UP000283063"/>
    </source>
</evidence>
<accession>A0A3T0N5C2</accession>
<keyword evidence="2" id="KW-0479">Metal-binding</keyword>
<dbReference type="InterPro" id="IPR000086">
    <property type="entry name" value="NUDIX_hydrolase_dom"/>
</dbReference>